<proteinExistence type="predicted"/>
<dbReference type="AlphaFoldDB" id="A0AAU7MVY2"/>
<dbReference type="RefSeq" id="WP_349351459.1">
    <property type="nucleotide sequence ID" value="NZ_CP157804.1"/>
</dbReference>
<sequence>MFLDSARFMVKLPLQAKEDTLLAYCDTGGGISMLMPSRQDRPEIAPYVKKGLVKGLMPMSYVIFNDMVNIEKFPSPSPIPNFILRKPLARVQESYLVIPPLTDDLQQKIDKMPMLDAFLGQGFFMGRAWTFDYPKQEVWVNTPIKSTDSKKPNVLSLGFKKNTHGVAVYGHPRMQIEIEGEEIEVLFDTGASFVLSDKGKEYFNTEKNTLAGSFIAASIFDQWRTDHPDWKYYPESDGSQGIIEVPVVKIAGQEVGPVLFSRRPDHVWSEMMAQSMDKVVKGAIGGSLLKHFKVKVDYNSELIQFQKYNDSTLVDRL</sequence>
<name>A0AAU7MVY2_9FLAO</name>
<reference evidence="1" key="1">
    <citation type="submission" date="2024-05" db="EMBL/GenBank/DDBJ databases">
        <title>Draft Genome Sequences of Flagellimonas sp. MMG031 and Marinobacter sp. MMG032 Isolated from the dinoflagellate Symbiodinium pilosum.</title>
        <authorList>
            <person name="Shikuma N.J."/>
            <person name="Farrell M.V."/>
        </authorList>
    </citation>
    <scope>NUCLEOTIDE SEQUENCE</scope>
    <source>
        <strain evidence="1">MMG031</strain>
    </source>
</reference>
<protein>
    <recommendedName>
        <fullName evidence="2">Peptidase A2 domain-containing protein</fullName>
    </recommendedName>
</protein>
<gene>
    <name evidence="1" type="ORF">ABNE31_13130</name>
</gene>
<dbReference type="KEGG" id="fld:ABNE31_13130"/>
<dbReference type="EMBL" id="CP157804">
    <property type="protein sequence ID" value="XBQ22539.1"/>
    <property type="molecule type" value="Genomic_DNA"/>
</dbReference>
<evidence type="ECO:0008006" key="2">
    <source>
        <dbReference type="Google" id="ProtNLM"/>
    </source>
</evidence>
<accession>A0AAU7MVY2</accession>
<evidence type="ECO:0000313" key="1">
    <source>
        <dbReference type="EMBL" id="XBQ22539.1"/>
    </source>
</evidence>
<organism evidence="1">
    <name type="scientific">Flagellimonas sp. MMG031</name>
    <dbReference type="NCBI Taxonomy" id="3158549"/>
    <lineage>
        <taxon>Bacteria</taxon>
        <taxon>Pseudomonadati</taxon>
        <taxon>Bacteroidota</taxon>
        <taxon>Flavobacteriia</taxon>
        <taxon>Flavobacteriales</taxon>
        <taxon>Flavobacteriaceae</taxon>
        <taxon>Flagellimonas</taxon>
    </lineage>
</organism>